<dbReference type="PANTHER" id="PTHR10545:SF29">
    <property type="entry name" value="GH14572P-RELATED"/>
    <property type="match status" value="1"/>
</dbReference>
<protein>
    <submittedName>
        <fullName evidence="5">Unannotated protein</fullName>
    </submittedName>
</protein>
<keyword evidence="2" id="KW-0808">Transferase</keyword>
<dbReference type="SUPFAM" id="SSF55729">
    <property type="entry name" value="Acyl-CoA N-acyltransferases (Nat)"/>
    <property type="match status" value="1"/>
</dbReference>
<accession>A0A6J5Z6A2</accession>
<evidence type="ECO:0000259" key="4">
    <source>
        <dbReference type="PROSITE" id="PS51186"/>
    </source>
</evidence>
<evidence type="ECO:0000313" key="5">
    <source>
        <dbReference type="EMBL" id="CAB4336632.1"/>
    </source>
</evidence>
<feature type="domain" description="N-acetyltransferase" evidence="4">
    <location>
        <begin position="3"/>
        <end position="176"/>
    </location>
</feature>
<comment type="similarity">
    <text evidence="1">Belongs to the acetyltransferase family.</text>
</comment>
<keyword evidence="3" id="KW-0012">Acyltransferase</keyword>
<dbReference type="CDD" id="cd04301">
    <property type="entry name" value="NAT_SF"/>
    <property type="match status" value="1"/>
</dbReference>
<dbReference type="InterPro" id="IPR016181">
    <property type="entry name" value="Acyl_CoA_acyltransferase"/>
</dbReference>
<evidence type="ECO:0000256" key="2">
    <source>
        <dbReference type="ARBA" id="ARBA00022679"/>
    </source>
</evidence>
<evidence type="ECO:0000256" key="3">
    <source>
        <dbReference type="ARBA" id="ARBA00023315"/>
    </source>
</evidence>
<dbReference type="EMBL" id="CAESAJ010000051">
    <property type="protein sequence ID" value="CAB4336632.1"/>
    <property type="molecule type" value="Genomic_DNA"/>
</dbReference>
<dbReference type="FunFam" id="3.40.630.30:FF:000064">
    <property type="entry name" value="GNAT family acetyltransferase"/>
    <property type="match status" value="1"/>
</dbReference>
<dbReference type="InterPro" id="IPR051016">
    <property type="entry name" value="Diverse_Substrate_AcTransf"/>
</dbReference>
<dbReference type="GO" id="GO:0008080">
    <property type="term" value="F:N-acetyltransferase activity"/>
    <property type="evidence" value="ECO:0007669"/>
    <property type="project" value="UniProtKB-ARBA"/>
</dbReference>
<gene>
    <name evidence="5" type="ORF">UFOPK3770_00618</name>
</gene>
<evidence type="ECO:0000256" key="1">
    <source>
        <dbReference type="ARBA" id="ARBA00008694"/>
    </source>
</evidence>
<organism evidence="5">
    <name type="scientific">freshwater metagenome</name>
    <dbReference type="NCBI Taxonomy" id="449393"/>
    <lineage>
        <taxon>unclassified sequences</taxon>
        <taxon>metagenomes</taxon>
        <taxon>ecological metagenomes</taxon>
    </lineage>
</organism>
<sequence>MSIVVREATPQDVSHMHDMILELAIYEKDPDAVVATEEDLLHALFGGTRHFESKAATPSGSPGVFAFVIDSPDGTGLAGMAIWMLNYSTWEGKHGVYLEDLYVREQFRGKGFGKALLVKLAQVCTDNGYTRFQWWVLDWNQPAIDVYRAMGAQPMDEWTVYRVSGPALTELSKTASDLD</sequence>
<dbReference type="Gene3D" id="3.40.630.30">
    <property type="match status" value="1"/>
</dbReference>
<dbReference type="InterPro" id="IPR000182">
    <property type="entry name" value="GNAT_dom"/>
</dbReference>
<dbReference type="PANTHER" id="PTHR10545">
    <property type="entry name" value="DIAMINE N-ACETYLTRANSFERASE"/>
    <property type="match status" value="1"/>
</dbReference>
<name>A0A6J5Z6A2_9ZZZZ</name>
<proteinExistence type="inferred from homology"/>
<dbReference type="AlphaFoldDB" id="A0A6J5Z6A2"/>
<dbReference type="PROSITE" id="PS51186">
    <property type="entry name" value="GNAT"/>
    <property type="match status" value="1"/>
</dbReference>
<reference evidence="5" key="1">
    <citation type="submission" date="2020-05" db="EMBL/GenBank/DDBJ databases">
        <authorList>
            <person name="Chiriac C."/>
            <person name="Salcher M."/>
            <person name="Ghai R."/>
            <person name="Kavagutti S V."/>
        </authorList>
    </citation>
    <scope>NUCLEOTIDE SEQUENCE</scope>
</reference>
<dbReference type="Pfam" id="PF00583">
    <property type="entry name" value="Acetyltransf_1"/>
    <property type="match status" value="1"/>
</dbReference>